<comment type="caution">
    <text evidence="12">Was originally thought to be a dihydrodipicolinate reductase (DHDPR), catalyzing the conversion of dihydrodipicolinate to tetrahydrodipicolinate. However, it was shown in E.coli that the substrate of the enzymatic reaction is not dihydrodipicolinate (DHDP) but in fact (2S,4S)-4-hydroxy-2,3,4,5-tetrahydrodipicolinic acid (HTPA), the product released by the DapA-catalyzed reaction.</text>
</comment>
<evidence type="ECO:0000256" key="4">
    <source>
        <dbReference type="ARBA" id="ARBA00022915"/>
    </source>
</evidence>
<feature type="binding site" evidence="12">
    <location>
        <begin position="144"/>
        <end position="145"/>
    </location>
    <ligand>
        <name>(S)-2,3,4,5-tetrahydrodipicolinate</name>
        <dbReference type="ChEBI" id="CHEBI:16845"/>
    </ligand>
</feature>
<dbReference type="Pfam" id="PF01113">
    <property type="entry name" value="DapB_N"/>
    <property type="match status" value="1"/>
</dbReference>
<keyword evidence="16" id="KW-1185">Reference proteome</keyword>
<keyword evidence="5 12" id="KW-0560">Oxidoreductase</keyword>
<accession>A0ABR9XP03</accession>
<keyword evidence="2 12" id="KW-0028">Amino-acid biosynthesis</keyword>
<feature type="active site" description="Proton donor/acceptor" evidence="12">
    <location>
        <position position="134"/>
    </location>
</feature>
<dbReference type="Gene3D" id="3.30.360.10">
    <property type="entry name" value="Dihydrodipicolinate Reductase, domain 2"/>
    <property type="match status" value="1"/>
</dbReference>
<comment type="pathway">
    <text evidence="8 12">Amino-acid biosynthesis; L-lysine biosynthesis via DAP pathway; (S)-tetrahydrodipicolinate from L-aspartate: step 4/4.</text>
</comment>
<feature type="binding site" evidence="12">
    <location>
        <begin position="74"/>
        <end position="76"/>
    </location>
    <ligand>
        <name>NAD(+)</name>
        <dbReference type="ChEBI" id="CHEBI:57540"/>
    </ligand>
</feature>
<keyword evidence="4 12" id="KW-0220">Diaminopimelate biosynthesis</keyword>
<dbReference type="GO" id="GO:0008839">
    <property type="term" value="F:4-hydroxy-tetrahydrodipicolinate reductase"/>
    <property type="evidence" value="ECO:0007669"/>
    <property type="project" value="UniProtKB-EC"/>
</dbReference>
<dbReference type="EC" id="1.17.1.8" evidence="9 12"/>
<comment type="catalytic activity">
    <reaction evidence="11 12">
        <text>(S)-2,3,4,5-tetrahydrodipicolinate + NAD(+) + H2O = (2S,4S)-4-hydroxy-2,3,4,5-tetrahydrodipicolinate + NADH + H(+)</text>
        <dbReference type="Rhea" id="RHEA:35323"/>
        <dbReference type="ChEBI" id="CHEBI:15377"/>
        <dbReference type="ChEBI" id="CHEBI:15378"/>
        <dbReference type="ChEBI" id="CHEBI:16845"/>
        <dbReference type="ChEBI" id="CHEBI:57540"/>
        <dbReference type="ChEBI" id="CHEBI:57945"/>
        <dbReference type="ChEBI" id="CHEBI:67139"/>
        <dbReference type="EC" id="1.17.1.8"/>
    </reaction>
</comment>
<feature type="domain" description="Dihydrodipicolinate reductase C-terminal" evidence="14">
    <location>
        <begin position="105"/>
        <end position="243"/>
    </location>
</feature>
<gene>
    <name evidence="12 15" type="primary">dapB</name>
    <name evidence="15" type="ORF">INT08_00285</name>
</gene>
<dbReference type="CDD" id="cd02274">
    <property type="entry name" value="DHDPR_N"/>
    <property type="match status" value="1"/>
</dbReference>
<dbReference type="Pfam" id="PF05173">
    <property type="entry name" value="DapB_C"/>
    <property type="match status" value="1"/>
</dbReference>
<comment type="caution">
    <text evidence="12">Lacks conserved residue(s) required for the propagation of feature annotation.</text>
</comment>
<dbReference type="EMBL" id="JADGII010000001">
    <property type="protein sequence ID" value="MBF0635617.1"/>
    <property type="molecule type" value="Genomic_DNA"/>
</dbReference>
<dbReference type="InterPro" id="IPR022663">
    <property type="entry name" value="DapB_C"/>
</dbReference>
<dbReference type="SUPFAM" id="SSF55347">
    <property type="entry name" value="Glyceraldehyde-3-phosphate dehydrogenase-like, C-terminal domain"/>
    <property type="match status" value="1"/>
</dbReference>
<evidence type="ECO:0000256" key="12">
    <source>
        <dbReference type="HAMAP-Rule" id="MF_00102"/>
    </source>
</evidence>
<comment type="catalytic activity">
    <reaction evidence="10 12">
        <text>(S)-2,3,4,5-tetrahydrodipicolinate + NADP(+) + H2O = (2S,4S)-4-hydroxy-2,3,4,5-tetrahydrodipicolinate + NADPH + H(+)</text>
        <dbReference type="Rhea" id="RHEA:35331"/>
        <dbReference type="ChEBI" id="CHEBI:15377"/>
        <dbReference type="ChEBI" id="CHEBI:15378"/>
        <dbReference type="ChEBI" id="CHEBI:16845"/>
        <dbReference type="ChEBI" id="CHEBI:57783"/>
        <dbReference type="ChEBI" id="CHEBI:58349"/>
        <dbReference type="ChEBI" id="CHEBI:67139"/>
        <dbReference type="EC" id="1.17.1.8"/>
    </reaction>
</comment>
<evidence type="ECO:0000256" key="8">
    <source>
        <dbReference type="ARBA" id="ARBA00037922"/>
    </source>
</evidence>
<dbReference type="InterPro" id="IPR023940">
    <property type="entry name" value="DHDPR_bac"/>
</dbReference>
<feature type="domain" description="Dihydrodipicolinate reductase N-terminal" evidence="13">
    <location>
        <begin position="3"/>
        <end position="102"/>
    </location>
</feature>
<evidence type="ECO:0000256" key="6">
    <source>
        <dbReference type="ARBA" id="ARBA00023027"/>
    </source>
</evidence>
<sequence length="248" mass="27136">MHYTLVGNGRMGQQVRAIIEETEEHDVRAVLDVDADISPASFEGSDVIIDFTVRDAFLANLPAMLESGVPVVVGTTGWDAEMDSVRAKVKDAGASLMYSANFSLGVNIFLRTVREAARMISSFEQFDIAFSEEHHTQKADYPSGTALRAAEMILEANERKKSILADLPKDSKISPDQLQVSAIRLGSVFGKHTAHINSEFDDIVISHTARNRQGFAGGAVEAGKWLAGKHSRQPGFYTMDDFLDEMLG</sequence>
<comment type="subunit">
    <text evidence="12">Homotetramer.</text>
</comment>
<name>A0ABR9XP03_9CHLB</name>
<evidence type="ECO:0000256" key="7">
    <source>
        <dbReference type="ARBA" id="ARBA00023154"/>
    </source>
</evidence>
<dbReference type="RefSeq" id="WP_175186851.1">
    <property type="nucleotide sequence ID" value="NZ_JABVZQ010000002.1"/>
</dbReference>
<comment type="similarity">
    <text evidence="1 12">Belongs to the DapB family.</text>
</comment>
<comment type="caution">
    <text evidence="15">The sequence shown here is derived from an EMBL/GenBank/DDBJ whole genome shotgun (WGS) entry which is preliminary data.</text>
</comment>
<keyword evidence="7 12" id="KW-0457">Lysine biosynthesis</keyword>
<dbReference type="PANTHER" id="PTHR20836:SF0">
    <property type="entry name" value="4-HYDROXY-TETRAHYDRODIPICOLINATE REDUCTASE 1, CHLOROPLASTIC-RELATED"/>
    <property type="match status" value="1"/>
</dbReference>
<evidence type="ECO:0000313" key="15">
    <source>
        <dbReference type="EMBL" id="MBF0635617.1"/>
    </source>
</evidence>
<comment type="function">
    <text evidence="12">Catalyzes the conversion of 4-hydroxy-tetrahydrodipicolinate (HTPA) to tetrahydrodipicolinate.</text>
</comment>
<organism evidence="15 16">
    <name type="scientific">Prosthecochloris ethylica</name>
    <dbReference type="NCBI Taxonomy" id="2743976"/>
    <lineage>
        <taxon>Bacteria</taxon>
        <taxon>Pseudomonadati</taxon>
        <taxon>Chlorobiota</taxon>
        <taxon>Chlorobiia</taxon>
        <taxon>Chlorobiales</taxon>
        <taxon>Chlorobiaceae</taxon>
        <taxon>Prosthecochloris</taxon>
    </lineage>
</organism>
<feature type="binding site" evidence="12">
    <location>
        <begin position="99"/>
        <end position="102"/>
    </location>
    <ligand>
        <name>NAD(+)</name>
        <dbReference type="ChEBI" id="CHEBI:57540"/>
    </ligand>
</feature>
<evidence type="ECO:0000313" key="16">
    <source>
        <dbReference type="Proteomes" id="UP000619838"/>
    </source>
</evidence>
<comment type="subcellular location">
    <subcellularLocation>
        <location evidence="12">Cytoplasm</location>
    </subcellularLocation>
</comment>
<evidence type="ECO:0000259" key="13">
    <source>
        <dbReference type="Pfam" id="PF01113"/>
    </source>
</evidence>
<evidence type="ECO:0000256" key="3">
    <source>
        <dbReference type="ARBA" id="ARBA00022857"/>
    </source>
</evidence>
<evidence type="ECO:0000256" key="5">
    <source>
        <dbReference type="ARBA" id="ARBA00023002"/>
    </source>
</evidence>
<dbReference type="Gene3D" id="3.40.50.720">
    <property type="entry name" value="NAD(P)-binding Rossmann-like Domain"/>
    <property type="match status" value="1"/>
</dbReference>
<feature type="binding site" evidence="12">
    <location>
        <position position="135"/>
    </location>
    <ligand>
        <name>(S)-2,3,4,5-tetrahydrodipicolinate</name>
        <dbReference type="ChEBI" id="CHEBI:16845"/>
    </ligand>
</feature>
<evidence type="ECO:0000259" key="14">
    <source>
        <dbReference type="Pfam" id="PF05173"/>
    </source>
</evidence>
<dbReference type="PANTHER" id="PTHR20836">
    <property type="entry name" value="DIHYDRODIPICOLINATE REDUCTASE"/>
    <property type="match status" value="1"/>
</dbReference>
<keyword evidence="12" id="KW-0963">Cytoplasm</keyword>
<dbReference type="Proteomes" id="UP000619838">
    <property type="component" value="Unassembled WGS sequence"/>
</dbReference>
<keyword evidence="3 12" id="KW-0521">NADP</keyword>
<evidence type="ECO:0000256" key="2">
    <source>
        <dbReference type="ARBA" id="ARBA00022605"/>
    </source>
</evidence>
<feature type="active site" description="Proton donor" evidence="12">
    <location>
        <position position="138"/>
    </location>
</feature>
<keyword evidence="6 12" id="KW-0520">NAD</keyword>
<evidence type="ECO:0000256" key="10">
    <source>
        <dbReference type="ARBA" id="ARBA00049080"/>
    </source>
</evidence>
<feature type="binding site" evidence="12">
    <location>
        <position position="32"/>
    </location>
    <ligand>
        <name>NAD(+)</name>
        <dbReference type="ChEBI" id="CHEBI:57540"/>
    </ligand>
</feature>
<protein>
    <recommendedName>
        <fullName evidence="9 12">4-hydroxy-tetrahydrodipicolinate reductase</fullName>
        <shortName evidence="12">HTPA reductase</shortName>
        <ecNumber evidence="9 12">1.17.1.8</ecNumber>
    </recommendedName>
</protein>
<evidence type="ECO:0000256" key="9">
    <source>
        <dbReference type="ARBA" id="ARBA00038983"/>
    </source>
</evidence>
<dbReference type="HAMAP" id="MF_00102">
    <property type="entry name" value="DapB"/>
    <property type="match status" value="1"/>
</dbReference>
<proteinExistence type="inferred from homology"/>
<dbReference type="InterPro" id="IPR036291">
    <property type="entry name" value="NAD(P)-bd_dom_sf"/>
</dbReference>
<dbReference type="InterPro" id="IPR000846">
    <property type="entry name" value="DapB_N"/>
</dbReference>
<dbReference type="SUPFAM" id="SSF51735">
    <property type="entry name" value="NAD(P)-binding Rossmann-fold domains"/>
    <property type="match status" value="1"/>
</dbReference>
<dbReference type="NCBIfam" id="TIGR00036">
    <property type="entry name" value="dapB"/>
    <property type="match status" value="1"/>
</dbReference>
<evidence type="ECO:0000256" key="11">
    <source>
        <dbReference type="ARBA" id="ARBA00049396"/>
    </source>
</evidence>
<dbReference type="PIRSF" id="PIRSF000161">
    <property type="entry name" value="DHPR"/>
    <property type="match status" value="1"/>
</dbReference>
<reference evidence="15 16" key="1">
    <citation type="journal article" date="2020" name="Microorganisms">
        <title>Simultaneous Genome Sequencing of Prosthecochloris ethylica and Desulfuromonas acetoxidans within a Syntrophic Mixture Reveals Unique Pili and Protein Interactions.</title>
        <authorList>
            <person name="Kyndt J.A."/>
            <person name="Van Beeumen J.J."/>
            <person name="Meyer T.E."/>
        </authorList>
    </citation>
    <scope>NUCLEOTIDE SEQUENCE [LARGE SCALE GENOMIC DNA]</scope>
    <source>
        <strain evidence="15 16">N3</strain>
    </source>
</reference>
<evidence type="ECO:0000256" key="1">
    <source>
        <dbReference type="ARBA" id="ARBA00006642"/>
    </source>
</evidence>